<comment type="caution">
    <text evidence="2">The sequence shown here is derived from an EMBL/GenBank/DDBJ whole genome shotgun (WGS) entry which is preliminary data.</text>
</comment>
<organism evidence="2 3">
    <name type="scientific">Cytospora leucostoma</name>
    <dbReference type="NCBI Taxonomy" id="1230097"/>
    <lineage>
        <taxon>Eukaryota</taxon>
        <taxon>Fungi</taxon>
        <taxon>Dikarya</taxon>
        <taxon>Ascomycota</taxon>
        <taxon>Pezizomycotina</taxon>
        <taxon>Sordariomycetes</taxon>
        <taxon>Sordariomycetidae</taxon>
        <taxon>Diaporthales</taxon>
        <taxon>Cytosporaceae</taxon>
        <taxon>Cytospora</taxon>
    </lineage>
</organism>
<dbReference type="OrthoDB" id="5102629at2759"/>
<feature type="compositionally biased region" description="Acidic residues" evidence="1">
    <location>
        <begin position="55"/>
        <end position="66"/>
    </location>
</feature>
<evidence type="ECO:0000313" key="3">
    <source>
        <dbReference type="Proteomes" id="UP000285146"/>
    </source>
</evidence>
<dbReference type="EMBL" id="LKEB01000034">
    <property type="protein sequence ID" value="ROW08567.1"/>
    <property type="molecule type" value="Genomic_DNA"/>
</dbReference>
<evidence type="ECO:0000313" key="2">
    <source>
        <dbReference type="EMBL" id="ROW08567.1"/>
    </source>
</evidence>
<feature type="region of interest" description="Disordered" evidence="1">
    <location>
        <begin position="1"/>
        <end position="20"/>
    </location>
</feature>
<feature type="region of interest" description="Disordered" evidence="1">
    <location>
        <begin position="31"/>
        <end position="66"/>
    </location>
</feature>
<evidence type="ECO:0000256" key="1">
    <source>
        <dbReference type="SAM" id="MobiDB-lite"/>
    </source>
</evidence>
<keyword evidence="3" id="KW-1185">Reference proteome</keyword>
<dbReference type="STRING" id="1230097.A0A423WYH5"/>
<gene>
    <name evidence="2" type="ORF">VPNG_06223</name>
</gene>
<sequence>MSSKITSYFSKRPAAAAADVPVVAKKAKKAESSASAFEVESDEDWAPSLQSSEQVDSDGDETGEEGADDANVELELDPESDDLPPVAPLGVDDQVHRVLGCLNLDTIGTDLTPSDLLIKISALEDRHAVALAEFRDTCRQLKANERLGESLEPTDAFLDRYSAAGWGSHDRDIDDMWEELVEDVVKLGSGTIKPEYLVKPSGPLRAVLTCFWHYPTFKTRHQKFGHVFDRSNPSLRFQDDKIGANGWVRTQDRIPIRHKFVQGGVPWSEDFPNWEQIEKRCISFNEELMKYSKIMIFIGEENCATWRNFIHLAKDERITQVRFRSSVGDEAIKLPRHIYDQTPAFYTVRDGSGMVIRVVFLVYHSQYFIHSVDSRRGAYSDLIWNAALSLAELDIVRYDAFVRYTGTASMTAAITEAKTQGQADLSHMCYFVDFETNEACGKIRRNLGDLLRHWKAKHAASGVEWDYHLVTRVPHKEDLSEIQTLDSAKRSGRKPKSFDAPRFGCYHIDSETKALCTVSRTQLGVLRAHFLDKHKGNPWDPSKVKSIKQDEAQWEADIEQEAITAKEASIKANKRARHARYAVKTAATFKLQCLLCAYSNKVKHSNMKKHFESKHPTVEWIKGGKGCYKKVALDSEEAS</sequence>
<accession>A0A423WYH5</accession>
<reference evidence="2 3" key="1">
    <citation type="submission" date="2015-09" db="EMBL/GenBank/DDBJ databases">
        <title>Host preference determinants of Valsa canker pathogens revealed by comparative genomics.</title>
        <authorList>
            <person name="Yin Z."/>
            <person name="Huang L."/>
        </authorList>
    </citation>
    <scope>NUCLEOTIDE SEQUENCE [LARGE SCALE GENOMIC DNA]</scope>
    <source>
        <strain evidence="2 3">SXYLt</strain>
    </source>
</reference>
<dbReference type="InParanoid" id="A0A423WYH5"/>
<dbReference type="Proteomes" id="UP000285146">
    <property type="component" value="Unassembled WGS sequence"/>
</dbReference>
<protein>
    <submittedName>
        <fullName evidence="2">Uncharacterized protein</fullName>
    </submittedName>
</protein>
<proteinExistence type="predicted"/>
<dbReference type="AlphaFoldDB" id="A0A423WYH5"/>
<name>A0A423WYH5_9PEZI</name>